<gene>
    <name evidence="3" type="ORF">L2725_13395</name>
</gene>
<dbReference type="PANTHER" id="PTHR35146">
    <property type="entry name" value="UPF0178 PROTEIN YAII"/>
    <property type="match status" value="1"/>
</dbReference>
<dbReference type="CDD" id="cd18720">
    <property type="entry name" value="PIN_YqxD-like"/>
    <property type="match status" value="1"/>
</dbReference>
<dbReference type="HAMAP" id="MF_00489">
    <property type="entry name" value="UPF0178"/>
    <property type="match status" value="1"/>
</dbReference>
<organism evidence="3 4">
    <name type="scientific">Shewanella corallii</name>
    <dbReference type="NCBI Taxonomy" id="560080"/>
    <lineage>
        <taxon>Bacteria</taxon>
        <taxon>Pseudomonadati</taxon>
        <taxon>Pseudomonadota</taxon>
        <taxon>Gammaproteobacteria</taxon>
        <taxon>Alteromonadales</taxon>
        <taxon>Shewanellaceae</taxon>
        <taxon>Shewanella</taxon>
    </lineage>
</organism>
<dbReference type="EMBL" id="JAKIKT010000005">
    <property type="protein sequence ID" value="MCL2914765.1"/>
    <property type="molecule type" value="Genomic_DNA"/>
</dbReference>
<evidence type="ECO:0000313" key="4">
    <source>
        <dbReference type="Proteomes" id="UP001202831"/>
    </source>
</evidence>
<dbReference type="Pfam" id="PF02639">
    <property type="entry name" value="DUF188"/>
    <property type="match status" value="1"/>
</dbReference>
<reference evidence="3 4" key="1">
    <citation type="submission" date="2022-01" db="EMBL/GenBank/DDBJ databases">
        <title>Whole genome-based taxonomy of the Shewanellaceae.</title>
        <authorList>
            <person name="Martin-Rodriguez A.J."/>
        </authorList>
    </citation>
    <scope>NUCLEOTIDE SEQUENCE [LARGE SCALE GENOMIC DNA]</scope>
    <source>
        <strain evidence="3 4">DSM 21332</strain>
    </source>
</reference>
<proteinExistence type="inferred from homology"/>
<accession>A0ABT0N9E9</accession>
<dbReference type="RefSeq" id="WP_115137702.1">
    <property type="nucleotide sequence ID" value="NZ_JAKIKT010000005.1"/>
</dbReference>
<dbReference type="InterPro" id="IPR003791">
    <property type="entry name" value="UPF0178"/>
</dbReference>
<protein>
    <recommendedName>
        <fullName evidence="2">UPF0178 protein L2725_13395</fullName>
    </recommendedName>
</protein>
<dbReference type="PANTHER" id="PTHR35146:SF1">
    <property type="entry name" value="UPF0178 PROTEIN YAII"/>
    <property type="match status" value="1"/>
</dbReference>
<sequence>MVTIWVDADACPNPVKEILFKAAERMKVPLKLVANHSIRIPPSRYISVIRVEQGFDVADNYLVERVSANDLVISSDIPLAADALKKGAFVVTPRGEAMTKENIGERLNMRDFFDTLRSSGIQTSGPAALSNQDKHAFSRQLDLWSRQVAKLLD</sequence>
<name>A0ABT0N9E9_9GAMM</name>
<comment type="caution">
    <text evidence="3">The sequence shown here is derived from an EMBL/GenBank/DDBJ whole genome shotgun (WGS) entry which is preliminary data.</text>
</comment>
<evidence type="ECO:0000256" key="1">
    <source>
        <dbReference type="ARBA" id="ARBA00008522"/>
    </source>
</evidence>
<evidence type="ECO:0000313" key="3">
    <source>
        <dbReference type="EMBL" id="MCL2914765.1"/>
    </source>
</evidence>
<dbReference type="Proteomes" id="UP001202831">
    <property type="component" value="Unassembled WGS sequence"/>
</dbReference>
<comment type="similarity">
    <text evidence="1 2">Belongs to the UPF0178 family.</text>
</comment>
<keyword evidence="4" id="KW-1185">Reference proteome</keyword>
<dbReference type="NCBIfam" id="NF001095">
    <property type="entry name" value="PRK00124.1"/>
    <property type="match status" value="1"/>
</dbReference>
<evidence type="ECO:0000256" key="2">
    <source>
        <dbReference type="HAMAP-Rule" id="MF_00489"/>
    </source>
</evidence>